<dbReference type="PANTHER" id="PTHR10572">
    <property type="entry name" value="3-HYDROXY-3-METHYLGLUTARYL-COENZYME A REDUCTASE"/>
    <property type="match status" value="1"/>
</dbReference>
<dbReference type="Gene3D" id="3.30.70.420">
    <property type="entry name" value="Hydroxymethylglutaryl-CoA reductase, class I/II, NAD/NADP-binding domain"/>
    <property type="match status" value="1"/>
</dbReference>
<dbReference type="InterPro" id="IPR009029">
    <property type="entry name" value="HMG_CoA_Rdtase_sub-bd_dom_sf"/>
</dbReference>
<evidence type="ECO:0000256" key="2">
    <source>
        <dbReference type="ARBA" id="ARBA00023002"/>
    </source>
</evidence>
<dbReference type="Pfam" id="PF00368">
    <property type="entry name" value="HMG-CoA_red"/>
    <property type="match status" value="1"/>
</dbReference>
<evidence type="ECO:0000313" key="4">
    <source>
        <dbReference type="Proteomes" id="UP000700596"/>
    </source>
</evidence>
<name>A0A9P9D1S1_9PLEO</name>
<organism evidence="3 4">
    <name type="scientific">Dendryphion nanum</name>
    <dbReference type="NCBI Taxonomy" id="256645"/>
    <lineage>
        <taxon>Eukaryota</taxon>
        <taxon>Fungi</taxon>
        <taxon>Dikarya</taxon>
        <taxon>Ascomycota</taxon>
        <taxon>Pezizomycotina</taxon>
        <taxon>Dothideomycetes</taxon>
        <taxon>Pleosporomycetidae</taxon>
        <taxon>Pleosporales</taxon>
        <taxon>Torulaceae</taxon>
        <taxon>Dendryphion</taxon>
    </lineage>
</organism>
<comment type="similarity">
    <text evidence="1">Belongs to the HMG-CoA reductase family.</text>
</comment>
<dbReference type="InterPro" id="IPR009023">
    <property type="entry name" value="HMG_CoA_Rdtase_NAD(P)-bd_sf"/>
</dbReference>
<dbReference type="InterPro" id="IPR023074">
    <property type="entry name" value="HMG_CoA_Rdtase_cat_sf"/>
</dbReference>
<sequence>MFDVSTKVTSLQRTQKFASLFPLLSQTYSKLDESQKITIENFVGCVPVPVGLAGPLRIQGSEDTDFDFFAPLATVEPTLVASCSRGCKAFHRSGGMKFHAHGEGMSRAPIFFCSGPEEAVMFSEALPKLHDQLAKDAESTSKHVRLQTLTPHVIGSQAHVKFTYSCGDAVGQNMVTIATQKACDSLMSSEASKDLGITGFIIEGDIASDKKPSWGNVQEARGVRVTAWGRLSNDICEEVLGCSSLKLYLHVQHMKEGQMRNGQFGSDVNTANVVAAIFIACSQDAGSVPEASWSQLTPEYDFKTKDLTLSMFFPSLPVGIDGGGTHYTAQNASLQMMKCQGPGMKKRLAGLVACFALALDLSTVAAIANGTFTRSHERLARGKVFERASM</sequence>
<evidence type="ECO:0000256" key="1">
    <source>
        <dbReference type="ARBA" id="ARBA00007661"/>
    </source>
</evidence>
<gene>
    <name evidence="3" type="ORF">B0J11DRAFT_598579</name>
</gene>
<dbReference type="OrthoDB" id="310654at2759"/>
<dbReference type="SUPFAM" id="SSF56542">
    <property type="entry name" value="Substrate-binding domain of HMG-CoA reductase"/>
    <property type="match status" value="1"/>
</dbReference>
<comment type="caution">
    <text evidence="3">The sequence shown here is derived from an EMBL/GenBank/DDBJ whole genome shotgun (WGS) entry which is preliminary data.</text>
</comment>
<reference evidence="3" key="1">
    <citation type="journal article" date="2021" name="Nat. Commun.">
        <title>Genetic determinants of endophytism in the Arabidopsis root mycobiome.</title>
        <authorList>
            <person name="Mesny F."/>
            <person name="Miyauchi S."/>
            <person name="Thiergart T."/>
            <person name="Pickel B."/>
            <person name="Atanasova L."/>
            <person name="Karlsson M."/>
            <person name="Huettel B."/>
            <person name="Barry K.W."/>
            <person name="Haridas S."/>
            <person name="Chen C."/>
            <person name="Bauer D."/>
            <person name="Andreopoulos W."/>
            <person name="Pangilinan J."/>
            <person name="LaButti K."/>
            <person name="Riley R."/>
            <person name="Lipzen A."/>
            <person name="Clum A."/>
            <person name="Drula E."/>
            <person name="Henrissat B."/>
            <person name="Kohler A."/>
            <person name="Grigoriev I.V."/>
            <person name="Martin F.M."/>
            <person name="Hacquard S."/>
        </authorList>
    </citation>
    <scope>NUCLEOTIDE SEQUENCE</scope>
    <source>
        <strain evidence="3">MPI-CAGE-CH-0243</strain>
    </source>
</reference>
<dbReference type="SUPFAM" id="SSF55035">
    <property type="entry name" value="NAD-binding domain of HMG-CoA reductase"/>
    <property type="match status" value="1"/>
</dbReference>
<evidence type="ECO:0000313" key="3">
    <source>
        <dbReference type="EMBL" id="KAH7111870.1"/>
    </source>
</evidence>
<proteinExistence type="inferred from homology"/>
<dbReference type="GO" id="GO:0004420">
    <property type="term" value="F:hydroxymethylglutaryl-CoA reductase (NADPH) activity"/>
    <property type="evidence" value="ECO:0007669"/>
    <property type="project" value="InterPro"/>
</dbReference>
<dbReference type="AlphaFoldDB" id="A0A9P9D1S1"/>
<dbReference type="EMBL" id="JAGMWT010000023">
    <property type="protein sequence ID" value="KAH7111870.1"/>
    <property type="molecule type" value="Genomic_DNA"/>
</dbReference>
<dbReference type="GO" id="GO:0015936">
    <property type="term" value="P:coenzyme A metabolic process"/>
    <property type="evidence" value="ECO:0007669"/>
    <property type="project" value="InterPro"/>
</dbReference>
<accession>A0A9P9D1S1</accession>
<dbReference type="PANTHER" id="PTHR10572:SF24">
    <property type="entry name" value="3-HYDROXY-3-METHYLGLUTARYL-COENZYME A REDUCTASE"/>
    <property type="match status" value="1"/>
</dbReference>
<keyword evidence="4" id="KW-1185">Reference proteome</keyword>
<dbReference type="Proteomes" id="UP000700596">
    <property type="component" value="Unassembled WGS sequence"/>
</dbReference>
<dbReference type="PRINTS" id="PR00071">
    <property type="entry name" value="HMGCOARDTASE"/>
</dbReference>
<keyword evidence="2" id="KW-0560">Oxidoreductase</keyword>
<dbReference type="InterPro" id="IPR002202">
    <property type="entry name" value="HMG_CoA_Rdtase"/>
</dbReference>
<protein>
    <submittedName>
        <fullName evidence="3">Hydroxymethylglutaryl-CoA reductase</fullName>
    </submittedName>
</protein>
<dbReference type="Gene3D" id="3.90.770.10">
    <property type="entry name" value="3-hydroxy-3-methylglutaryl-coenzyme A Reductase, Chain A, domain 2"/>
    <property type="match status" value="1"/>
</dbReference>
<dbReference type="PROSITE" id="PS50065">
    <property type="entry name" value="HMG_COA_REDUCTASE_4"/>
    <property type="match status" value="1"/>
</dbReference>